<dbReference type="InterPro" id="IPR037238">
    <property type="entry name" value="YbiA-like_sf"/>
</dbReference>
<dbReference type="EMBL" id="KF147891">
    <property type="protein sequence ID" value="AGS81989.1"/>
    <property type="molecule type" value="Genomic_DNA"/>
</dbReference>
<dbReference type="SUPFAM" id="SSF143990">
    <property type="entry name" value="YbiA-like"/>
    <property type="match status" value="1"/>
</dbReference>
<evidence type="ECO:0000313" key="3">
    <source>
        <dbReference type="Proteomes" id="UP000015545"/>
    </source>
</evidence>
<dbReference type="Proteomes" id="UP000015545">
    <property type="component" value="Segment"/>
</dbReference>
<proteinExistence type="predicted"/>
<reference evidence="2 3" key="1">
    <citation type="journal article" date="2014" name="Genome Announc.">
        <title>Complete Genome Sequence of the Novel Giant Pseudomonas Phage PaBG.</title>
        <authorList>
            <person name="Sykilinda N.N."/>
            <person name="Bondar A.A."/>
            <person name="Gorshkova A.S."/>
            <person name="Kurochkina L.P."/>
            <person name="Kulikov E.E."/>
            <person name="Shneider M.M."/>
            <person name="Kadykov V.A."/>
            <person name="Solovjeva N.V."/>
            <person name="Kabilov M.R."/>
            <person name="Mesyanzhinov V.V."/>
            <person name="Vlassov V.V."/>
            <person name="Drukker V.V."/>
            <person name="Miroshnikov K.A."/>
        </authorList>
    </citation>
    <scope>NUCLEOTIDE SEQUENCE [LARGE SCALE GENOMIC DNA]</scope>
</reference>
<evidence type="ECO:0000313" key="2">
    <source>
        <dbReference type="EMBL" id="AGS81989.1"/>
    </source>
</evidence>
<accession>S5VM86</accession>
<dbReference type="CDD" id="cd15457">
    <property type="entry name" value="NADAR"/>
    <property type="match status" value="1"/>
</dbReference>
<protein>
    <submittedName>
        <fullName evidence="2">Swarming motility protein ybiA</fullName>
    </submittedName>
</protein>
<dbReference type="InterPro" id="IPR012816">
    <property type="entry name" value="NADAR"/>
</dbReference>
<dbReference type="Gene3D" id="1.10.357.40">
    <property type="entry name" value="YbiA-like"/>
    <property type="match status" value="1"/>
</dbReference>
<feature type="domain" description="NADAR" evidence="1">
    <location>
        <begin position="3"/>
        <end position="114"/>
    </location>
</feature>
<keyword evidence="3" id="KW-1185">Reference proteome</keyword>
<sequence length="147" mass="17200">MLFRSREHYYQAHKTKDKAFRSLIINASEGSRAKYFGSAKSGCPIVEGFDARRKDIMREAIRYQFHQNPLLQRWLTETGNAKLIEDAPWDDYFGTGRNGDGKNIHGKLLMEHRDDEKGPGVAITKYRMAHVKQEELYFYAEVKRDRN</sequence>
<organism evidence="2 3">
    <name type="scientific">Pseudomonas phage PaBG</name>
    <dbReference type="NCBI Taxonomy" id="1335230"/>
    <lineage>
        <taxon>Viruses</taxon>
        <taxon>Duplodnaviria</taxon>
        <taxon>Heunggongvirae</taxon>
        <taxon>Uroviricota</taxon>
        <taxon>Caudoviricetes</taxon>
        <taxon>Baikalvirus</taxon>
        <taxon>Baikalvirus PaBG</taxon>
    </lineage>
</organism>
<name>S5VM86_9CAUD</name>
<gene>
    <name evidence="2" type="ORF">PaBG_00105</name>
</gene>
<evidence type="ECO:0000259" key="1">
    <source>
        <dbReference type="Pfam" id="PF08719"/>
    </source>
</evidence>
<dbReference type="Pfam" id="PF08719">
    <property type="entry name" value="NADAR"/>
    <property type="match status" value="1"/>
</dbReference>